<dbReference type="EMBL" id="FWFL01000010">
    <property type="protein sequence ID" value="SLN61364.1"/>
    <property type="molecule type" value="Genomic_DNA"/>
</dbReference>
<keyword evidence="8" id="KW-1185">Reference proteome</keyword>
<evidence type="ECO:0000256" key="6">
    <source>
        <dbReference type="PIRSR" id="PIRSR003085-1"/>
    </source>
</evidence>
<accession>A0A1Y5TDA5</accession>
<feature type="active site" evidence="6">
    <location>
        <position position="382"/>
    </location>
</feature>
<keyword evidence="5" id="KW-0443">Lipid metabolism</keyword>
<sequence>MILTDTTGQTRLPRYFAQVFETTKKINNGRLDFVMPDGRVFRAQGRNPGPVAELVVHNPDSFARLMREGDLGFCDAYLEGWWSTPDLQALMDFVHTDNEAVYDGFPGMGLVRIYERMRHWLRGNSKRQAKKNISYHYDLGNEFYRLWLDDTMTYSSALFETGQESLEGAQTAKYASMVDQMGVKPGEHVLEIGCGWGGFAEYAAKERGLRVTGLTISREQLAYARDRIARAGLSDMVELKLQDYRDERGVYDGIASIEMFEAVGEKYWPSYFETVRERLRPGARATLQIITVQDRRWEVYKRGVDFIQKYIFPGGMLPSPTVLRAEIEKAGLQVARSIEFGESYSQTLRRWHNNFNSKWDSIAQLGFDERFRRMWNFYLTSCAGAFHGGNCDVTQITIARPR</sequence>
<dbReference type="OrthoDB" id="9782855at2"/>
<organism evidence="7 8">
    <name type="scientific">Roseovarius litorisediminis</name>
    <dbReference type="NCBI Taxonomy" id="1312363"/>
    <lineage>
        <taxon>Bacteria</taxon>
        <taxon>Pseudomonadati</taxon>
        <taxon>Pseudomonadota</taxon>
        <taxon>Alphaproteobacteria</taxon>
        <taxon>Rhodobacterales</taxon>
        <taxon>Roseobacteraceae</taxon>
        <taxon>Roseovarius</taxon>
    </lineage>
</organism>
<dbReference type="GO" id="GO:0008610">
    <property type="term" value="P:lipid biosynthetic process"/>
    <property type="evidence" value="ECO:0007669"/>
    <property type="project" value="InterPro"/>
</dbReference>
<dbReference type="PANTHER" id="PTHR43667">
    <property type="entry name" value="CYCLOPROPANE-FATTY-ACYL-PHOSPHOLIPID SYNTHASE"/>
    <property type="match status" value="1"/>
</dbReference>
<keyword evidence="3 7" id="KW-0808">Transferase</keyword>
<dbReference type="Proteomes" id="UP000193827">
    <property type="component" value="Unassembled WGS sequence"/>
</dbReference>
<dbReference type="PIRSF" id="PIRSF003085">
    <property type="entry name" value="CMAS"/>
    <property type="match status" value="1"/>
</dbReference>
<dbReference type="SUPFAM" id="SSF53335">
    <property type="entry name" value="S-adenosyl-L-methionine-dependent methyltransferases"/>
    <property type="match status" value="1"/>
</dbReference>
<dbReference type="CDD" id="cd02440">
    <property type="entry name" value="AdoMet_MTases"/>
    <property type="match status" value="1"/>
</dbReference>
<reference evidence="7 8" key="1">
    <citation type="submission" date="2017-03" db="EMBL/GenBank/DDBJ databases">
        <authorList>
            <person name="Afonso C.L."/>
            <person name="Miller P.J."/>
            <person name="Scott M.A."/>
            <person name="Spackman E."/>
            <person name="Goraichik I."/>
            <person name="Dimitrov K.M."/>
            <person name="Suarez D.L."/>
            <person name="Swayne D.E."/>
        </authorList>
    </citation>
    <scope>NUCLEOTIDE SEQUENCE [LARGE SCALE GENOMIC DNA]</scope>
    <source>
        <strain evidence="7 8">CECT 8287</strain>
    </source>
</reference>
<protein>
    <submittedName>
        <fullName evidence="7">Cyclopropane-fatty-acyl-phospholipid synthase</fullName>
        <ecNumber evidence="7">2.1.1.79</ecNumber>
    </submittedName>
</protein>
<dbReference type="Pfam" id="PF02353">
    <property type="entry name" value="CMAS"/>
    <property type="match status" value="1"/>
</dbReference>
<name>A0A1Y5TDA5_9RHOB</name>
<evidence type="ECO:0000256" key="3">
    <source>
        <dbReference type="ARBA" id="ARBA00022679"/>
    </source>
</evidence>
<dbReference type="GO" id="GO:0032259">
    <property type="term" value="P:methylation"/>
    <property type="evidence" value="ECO:0007669"/>
    <property type="project" value="UniProtKB-KW"/>
</dbReference>
<evidence type="ECO:0000256" key="5">
    <source>
        <dbReference type="ARBA" id="ARBA00023098"/>
    </source>
</evidence>
<evidence type="ECO:0000256" key="1">
    <source>
        <dbReference type="ARBA" id="ARBA00010815"/>
    </source>
</evidence>
<evidence type="ECO:0000313" key="7">
    <source>
        <dbReference type="EMBL" id="SLN61364.1"/>
    </source>
</evidence>
<dbReference type="InterPro" id="IPR003333">
    <property type="entry name" value="CMAS"/>
</dbReference>
<keyword evidence="4" id="KW-0949">S-adenosyl-L-methionine</keyword>
<dbReference type="InterPro" id="IPR050723">
    <property type="entry name" value="CFA/CMAS"/>
</dbReference>
<dbReference type="PANTHER" id="PTHR43667:SF2">
    <property type="entry name" value="FATTY ACID C-METHYL TRANSFERASE"/>
    <property type="match status" value="1"/>
</dbReference>
<evidence type="ECO:0000313" key="8">
    <source>
        <dbReference type="Proteomes" id="UP000193827"/>
    </source>
</evidence>
<dbReference type="RefSeq" id="WP_085893535.1">
    <property type="nucleotide sequence ID" value="NZ_FWFL01000010.1"/>
</dbReference>
<gene>
    <name evidence="7" type="primary">cfa_3</name>
    <name evidence="7" type="ORF">PEL8287_03321</name>
</gene>
<proteinExistence type="inferred from homology"/>
<dbReference type="Gene3D" id="3.40.50.150">
    <property type="entry name" value="Vaccinia Virus protein VP39"/>
    <property type="match status" value="1"/>
</dbReference>
<comment type="similarity">
    <text evidence="1">Belongs to the CFA/CMAS family.</text>
</comment>
<dbReference type="GO" id="GO:0008825">
    <property type="term" value="F:cyclopropane-fatty-acyl-phospholipid synthase activity"/>
    <property type="evidence" value="ECO:0007669"/>
    <property type="project" value="UniProtKB-EC"/>
</dbReference>
<evidence type="ECO:0000256" key="2">
    <source>
        <dbReference type="ARBA" id="ARBA00022603"/>
    </source>
</evidence>
<dbReference type="AlphaFoldDB" id="A0A1Y5TDA5"/>
<dbReference type="EC" id="2.1.1.79" evidence="7"/>
<dbReference type="InterPro" id="IPR029063">
    <property type="entry name" value="SAM-dependent_MTases_sf"/>
</dbReference>
<keyword evidence="2 7" id="KW-0489">Methyltransferase</keyword>
<evidence type="ECO:0000256" key="4">
    <source>
        <dbReference type="ARBA" id="ARBA00022691"/>
    </source>
</evidence>